<evidence type="ECO:0000256" key="1">
    <source>
        <dbReference type="SAM" id="MobiDB-lite"/>
    </source>
</evidence>
<evidence type="ECO:0000313" key="4">
    <source>
        <dbReference type="Proteomes" id="UP000799539"/>
    </source>
</evidence>
<feature type="transmembrane region" description="Helical" evidence="2">
    <location>
        <begin position="145"/>
        <end position="165"/>
    </location>
</feature>
<feature type="region of interest" description="Disordered" evidence="1">
    <location>
        <begin position="211"/>
        <end position="238"/>
    </location>
</feature>
<evidence type="ECO:0000313" key="3">
    <source>
        <dbReference type="EMBL" id="KAF2212063.1"/>
    </source>
</evidence>
<gene>
    <name evidence="3" type="ORF">CERZMDRAFT_42016</name>
</gene>
<feature type="transmembrane region" description="Helical" evidence="2">
    <location>
        <begin position="84"/>
        <end position="105"/>
    </location>
</feature>
<keyword evidence="2" id="KW-0812">Transmembrane</keyword>
<dbReference type="EMBL" id="ML992674">
    <property type="protein sequence ID" value="KAF2212063.1"/>
    <property type="molecule type" value="Genomic_DNA"/>
</dbReference>
<keyword evidence="4" id="KW-1185">Reference proteome</keyword>
<organism evidence="3 4">
    <name type="scientific">Cercospora zeae-maydis SCOH1-5</name>
    <dbReference type="NCBI Taxonomy" id="717836"/>
    <lineage>
        <taxon>Eukaryota</taxon>
        <taxon>Fungi</taxon>
        <taxon>Dikarya</taxon>
        <taxon>Ascomycota</taxon>
        <taxon>Pezizomycotina</taxon>
        <taxon>Dothideomycetes</taxon>
        <taxon>Dothideomycetidae</taxon>
        <taxon>Mycosphaerellales</taxon>
        <taxon>Mycosphaerellaceae</taxon>
        <taxon>Cercospora</taxon>
    </lineage>
</organism>
<feature type="transmembrane region" description="Helical" evidence="2">
    <location>
        <begin position="112"/>
        <end position="139"/>
    </location>
</feature>
<dbReference type="Proteomes" id="UP000799539">
    <property type="component" value="Unassembled WGS sequence"/>
</dbReference>
<dbReference type="Pfam" id="PF16015">
    <property type="entry name" value="Promethin"/>
    <property type="match status" value="1"/>
</dbReference>
<accession>A0A6A6FFB4</accession>
<feature type="compositionally biased region" description="Basic and acidic residues" evidence="1">
    <location>
        <begin position="211"/>
        <end position="225"/>
    </location>
</feature>
<keyword evidence="2" id="KW-0472">Membrane</keyword>
<dbReference type="OrthoDB" id="3928876at2759"/>
<keyword evidence="2" id="KW-1133">Transmembrane helix</keyword>
<proteinExistence type="predicted"/>
<name>A0A6A6FFB4_9PEZI</name>
<feature type="region of interest" description="Disordered" evidence="1">
    <location>
        <begin position="1"/>
        <end position="26"/>
    </location>
</feature>
<dbReference type="AlphaFoldDB" id="A0A6A6FFB4"/>
<protein>
    <submittedName>
        <fullName evidence="3">Uncharacterized protein</fullName>
    </submittedName>
</protein>
<sequence>MADQIKGAHANVQEKASDATEGTPVNGIQKKAEAGTDKVLGTLDGLASKILAKGKSVIDGIFPPEKRAAFITKLQDFMLRNPKLSAFLGMNLALTGIPLGLFVLFSLSVFIFALVVALIVGLLAAVLFTVFMVGVALFFVLPTVLFTTGAACFLFLWGLGGYYILKWANGDNQGEPSQAPAGQAIGDKLDRLTGGRLSGFMESARSQNAKKDITGYNDDHTKPADTSKAQKGADARKQITGATTTATEANDAVSNAVTPVAYAKGGLKGSTGIGI</sequence>
<reference evidence="3" key="1">
    <citation type="journal article" date="2020" name="Stud. Mycol.">
        <title>101 Dothideomycetes genomes: a test case for predicting lifestyles and emergence of pathogens.</title>
        <authorList>
            <person name="Haridas S."/>
            <person name="Albert R."/>
            <person name="Binder M."/>
            <person name="Bloem J."/>
            <person name="Labutti K."/>
            <person name="Salamov A."/>
            <person name="Andreopoulos B."/>
            <person name="Baker S."/>
            <person name="Barry K."/>
            <person name="Bills G."/>
            <person name="Bluhm B."/>
            <person name="Cannon C."/>
            <person name="Castanera R."/>
            <person name="Culley D."/>
            <person name="Daum C."/>
            <person name="Ezra D."/>
            <person name="Gonzalez J."/>
            <person name="Henrissat B."/>
            <person name="Kuo A."/>
            <person name="Liang C."/>
            <person name="Lipzen A."/>
            <person name="Lutzoni F."/>
            <person name="Magnuson J."/>
            <person name="Mondo S."/>
            <person name="Nolan M."/>
            <person name="Ohm R."/>
            <person name="Pangilinan J."/>
            <person name="Park H.-J."/>
            <person name="Ramirez L."/>
            <person name="Alfaro M."/>
            <person name="Sun H."/>
            <person name="Tritt A."/>
            <person name="Yoshinaga Y."/>
            <person name="Zwiers L.-H."/>
            <person name="Turgeon B."/>
            <person name="Goodwin S."/>
            <person name="Spatafora J."/>
            <person name="Crous P."/>
            <person name="Grigoriev I."/>
        </authorList>
    </citation>
    <scope>NUCLEOTIDE SEQUENCE</scope>
    <source>
        <strain evidence="3">SCOH1-5</strain>
    </source>
</reference>
<evidence type="ECO:0000256" key="2">
    <source>
        <dbReference type="SAM" id="Phobius"/>
    </source>
</evidence>